<dbReference type="Proteomes" id="UP000299102">
    <property type="component" value="Unassembled WGS sequence"/>
</dbReference>
<protein>
    <submittedName>
        <fullName evidence="1">Uncharacterized protein</fullName>
    </submittedName>
</protein>
<gene>
    <name evidence="1" type="ORF">EVAR_30960_1</name>
</gene>
<proteinExistence type="predicted"/>
<comment type="caution">
    <text evidence="1">The sequence shown here is derived from an EMBL/GenBank/DDBJ whole genome shotgun (WGS) entry which is preliminary data.</text>
</comment>
<sequence>MNTNERALDTLAKNYGPGDIVPLTSTHLRLNSNHRPEILDIGILKGVAMNRGLIETFHRLESDNLPVILRLGSLTVSKKDISTAIGTLTNHVRTVVRICQKEVPVTSVRRDLPVDVHELIRNKNAALRRTSAYPTPEYRSRMRMRAPNANSSTGYLQKKLPREEDTYYYQERRFSALLEFGGPCPEIQSTSDSPPWPCEETVSHKFFTHK</sequence>
<name>A0A4C1W6D6_EUMVA</name>
<dbReference type="OrthoDB" id="7487383at2759"/>
<organism evidence="1 2">
    <name type="scientific">Eumeta variegata</name>
    <name type="common">Bagworm moth</name>
    <name type="synonym">Eumeta japonica</name>
    <dbReference type="NCBI Taxonomy" id="151549"/>
    <lineage>
        <taxon>Eukaryota</taxon>
        <taxon>Metazoa</taxon>
        <taxon>Ecdysozoa</taxon>
        <taxon>Arthropoda</taxon>
        <taxon>Hexapoda</taxon>
        <taxon>Insecta</taxon>
        <taxon>Pterygota</taxon>
        <taxon>Neoptera</taxon>
        <taxon>Endopterygota</taxon>
        <taxon>Lepidoptera</taxon>
        <taxon>Glossata</taxon>
        <taxon>Ditrysia</taxon>
        <taxon>Tineoidea</taxon>
        <taxon>Psychidae</taxon>
        <taxon>Oiketicinae</taxon>
        <taxon>Eumeta</taxon>
    </lineage>
</organism>
<reference evidence="1 2" key="1">
    <citation type="journal article" date="2019" name="Commun. Biol.">
        <title>The bagworm genome reveals a unique fibroin gene that provides high tensile strength.</title>
        <authorList>
            <person name="Kono N."/>
            <person name="Nakamura H."/>
            <person name="Ohtoshi R."/>
            <person name="Tomita M."/>
            <person name="Numata K."/>
            <person name="Arakawa K."/>
        </authorList>
    </citation>
    <scope>NUCLEOTIDE SEQUENCE [LARGE SCALE GENOMIC DNA]</scope>
</reference>
<evidence type="ECO:0000313" key="1">
    <source>
        <dbReference type="EMBL" id="GBP46928.1"/>
    </source>
</evidence>
<dbReference type="AlphaFoldDB" id="A0A4C1W6D6"/>
<accession>A0A4C1W6D6</accession>
<dbReference type="EMBL" id="BGZK01000492">
    <property type="protein sequence ID" value="GBP46928.1"/>
    <property type="molecule type" value="Genomic_DNA"/>
</dbReference>
<keyword evidence="2" id="KW-1185">Reference proteome</keyword>
<evidence type="ECO:0000313" key="2">
    <source>
        <dbReference type="Proteomes" id="UP000299102"/>
    </source>
</evidence>